<dbReference type="EMBL" id="OU594944">
    <property type="protein sequence ID" value="CAG9287687.1"/>
    <property type="molecule type" value="Genomic_DNA"/>
</dbReference>
<protein>
    <recommendedName>
        <fullName evidence="2">THIF-type NAD/FAD binding fold domain-containing protein</fullName>
    </recommendedName>
</protein>
<evidence type="ECO:0008006" key="2">
    <source>
        <dbReference type="Google" id="ProtNLM"/>
    </source>
</evidence>
<gene>
    <name evidence="1" type="ORF">PTTT1_LOCUS36280</name>
</gene>
<dbReference type="Proteomes" id="UP000836788">
    <property type="component" value="Chromosome 3"/>
</dbReference>
<dbReference type="SUPFAM" id="SSF69572">
    <property type="entry name" value="Activating enzymes of the ubiquitin-like proteins"/>
    <property type="match status" value="1"/>
</dbReference>
<reference evidence="1" key="1">
    <citation type="submission" date="2022-02" db="EMBL/GenBank/DDBJ databases">
        <authorList>
            <person name="Giguere J D."/>
        </authorList>
    </citation>
    <scope>NUCLEOTIDE SEQUENCE</scope>
    <source>
        <strain evidence="1">CCAP 1055/1</strain>
    </source>
</reference>
<dbReference type="PRINTS" id="PR01849">
    <property type="entry name" value="UBIQUITINACT"/>
</dbReference>
<proteinExistence type="predicted"/>
<name>A0A8J9SC52_PHATR</name>
<sequence>MSQAKVLYIHVTGLSAEILKNLVLAGIRAVLCDPRPYPDAVVASPNFLLPCADRNFTYGQSNPKKQKYLTVAEAMQPVVEELNPLLGSCEISPTSVDELSDKYVSQFSIVIASQLPKTDARRIAKATTNAGGKFFLADTFGMMGACALDLGSKHIYRPEIGKTLLDPTPLRRYISLDEVLDCPLDHATNRFHKTPPPAWVQYRCLLEYGDKNKSWPSELSAEVFFEQTRSWIKETAPSLLENELLSETSLRALAKVATSEVAPVCSVLGGIIGNEVIKAISGKGEPANNAVLFDGTTCKAWGFLVDPL</sequence>
<organism evidence="1">
    <name type="scientific">Phaeodactylum tricornutum</name>
    <name type="common">Diatom</name>
    <dbReference type="NCBI Taxonomy" id="2850"/>
    <lineage>
        <taxon>Eukaryota</taxon>
        <taxon>Sar</taxon>
        <taxon>Stramenopiles</taxon>
        <taxon>Ochrophyta</taxon>
        <taxon>Bacillariophyta</taxon>
        <taxon>Bacillariophyceae</taxon>
        <taxon>Bacillariophycidae</taxon>
        <taxon>Naviculales</taxon>
        <taxon>Phaeodactylaceae</taxon>
        <taxon>Phaeodactylum</taxon>
    </lineage>
</organism>
<evidence type="ECO:0000313" key="1">
    <source>
        <dbReference type="EMBL" id="CAG9287687.1"/>
    </source>
</evidence>
<dbReference type="GO" id="GO:0008641">
    <property type="term" value="F:ubiquitin-like modifier activating enzyme activity"/>
    <property type="evidence" value="ECO:0007669"/>
    <property type="project" value="InterPro"/>
</dbReference>
<dbReference type="AlphaFoldDB" id="A0A8J9SC52"/>
<accession>A0A8J9SC52</accession>
<dbReference type="Gene3D" id="3.40.50.720">
    <property type="entry name" value="NAD(P)-binding Rossmann-like Domain"/>
    <property type="match status" value="1"/>
</dbReference>
<dbReference type="InterPro" id="IPR000011">
    <property type="entry name" value="UBQ/SUMO-activ_enz_E1-like"/>
</dbReference>
<dbReference type="InterPro" id="IPR035985">
    <property type="entry name" value="Ubiquitin-activating_enz"/>
</dbReference>